<evidence type="ECO:0000256" key="1">
    <source>
        <dbReference type="SAM" id="MobiDB-lite"/>
    </source>
</evidence>
<organism evidence="2 3">
    <name type="scientific">Portunus trituberculatus</name>
    <name type="common">Swimming crab</name>
    <name type="synonym">Neptunus trituberculatus</name>
    <dbReference type="NCBI Taxonomy" id="210409"/>
    <lineage>
        <taxon>Eukaryota</taxon>
        <taxon>Metazoa</taxon>
        <taxon>Ecdysozoa</taxon>
        <taxon>Arthropoda</taxon>
        <taxon>Crustacea</taxon>
        <taxon>Multicrustacea</taxon>
        <taxon>Malacostraca</taxon>
        <taxon>Eumalacostraca</taxon>
        <taxon>Eucarida</taxon>
        <taxon>Decapoda</taxon>
        <taxon>Pleocyemata</taxon>
        <taxon>Brachyura</taxon>
        <taxon>Eubrachyura</taxon>
        <taxon>Portunoidea</taxon>
        <taxon>Portunidae</taxon>
        <taxon>Portuninae</taxon>
        <taxon>Portunus</taxon>
    </lineage>
</organism>
<sequence>MKSPRTPQPSVSPGYGSRERENETPYFPKSRALNIVLSTDHKWSSKTDKNITFTYNIVPSPSFAGMWKEESFMKI</sequence>
<proteinExistence type="predicted"/>
<protein>
    <submittedName>
        <fullName evidence="2">Uncharacterized protein</fullName>
    </submittedName>
</protein>
<accession>A0A5B7DKH0</accession>
<comment type="caution">
    <text evidence="2">The sequence shown here is derived from an EMBL/GenBank/DDBJ whole genome shotgun (WGS) entry which is preliminary data.</text>
</comment>
<feature type="region of interest" description="Disordered" evidence="1">
    <location>
        <begin position="1"/>
        <end position="26"/>
    </location>
</feature>
<evidence type="ECO:0000313" key="3">
    <source>
        <dbReference type="Proteomes" id="UP000324222"/>
    </source>
</evidence>
<gene>
    <name evidence="2" type="ORF">E2C01_014602</name>
</gene>
<dbReference type="EMBL" id="VSRR010000995">
    <property type="protein sequence ID" value="MPC21613.1"/>
    <property type="molecule type" value="Genomic_DNA"/>
</dbReference>
<evidence type="ECO:0000313" key="2">
    <source>
        <dbReference type="EMBL" id="MPC21613.1"/>
    </source>
</evidence>
<keyword evidence="3" id="KW-1185">Reference proteome</keyword>
<dbReference type="Proteomes" id="UP000324222">
    <property type="component" value="Unassembled WGS sequence"/>
</dbReference>
<name>A0A5B7DKH0_PORTR</name>
<dbReference type="AlphaFoldDB" id="A0A5B7DKH0"/>
<reference evidence="2 3" key="1">
    <citation type="submission" date="2019-05" db="EMBL/GenBank/DDBJ databases">
        <title>Another draft genome of Portunus trituberculatus and its Hox gene families provides insights of decapod evolution.</title>
        <authorList>
            <person name="Jeong J.-H."/>
            <person name="Song I."/>
            <person name="Kim S."/>
            <person name="Choi T."/>
            <person name="Kim D."/>
            <person name="Ryu S."/>
            <person name="Kim W."/>
        </authorList>
    </citation>
    <scope>NUCLEOTIDE SEQUENCE [LARGE SCALE GENOMIC DNA]</scope>
    <source>
        <tissue evidence="2">Muscle</tissue>
    </source>
</reference>